<evidence type="ECO:0000313" key="3">
    <source>
        <dbReference type="Proteomes" id="UP000663834"/>
    </source>
</evidence>
<organism evidence="2 3">
    <name type="scientific">Rotaria magnacalcarata</name>
    <dbReference type="NCBI Taxonomy" id="392030"/>
    <lineage>
        <taxon>Eukaryota</taxon>
        <taxon>Metazoa</taxon>
        <taxon>Spiralia</taxon>
        <taxon>Gnathifera</taxon>
        <taxon>Rotifera</taxon>
        <taxon>Eurotatoria</taxon>
        <taxon>Bdelloidea</taxon>
        <taxon>Philodinida</taxon>
        <taxon>Philodinidae</taxon>
        <taxon>Rotaria</taxon>
    </lineage>
</organism>
<protein>
    <submittedName>
        <fullName evidence="2">Uncharacterized protein</fullName>
    </submittedName>
</protein>
<dbReference type="AlphaFoldDB" id="A0A815VK09"/>
<accession>A0A815VK09</accession>
<feature type="non-terminal residue" evidence="2">
    <location>
        <position position="1"/>
    </location>
</feature>
<gene>
    <name evidence="2" type="ORF">KQP761_LOCUS16223</name>
</gene>
<comment type="caution">
    <text evidence="2">The sequence shown here is derived from an EMBL/GenBank/DDBJ whole genome shotgun (WGS) entry which is preliminary data.</text>
</comment>
<evidence type="ECO:0000313" key="2">
    <source>
        <dbReference type="EMBL" id="CAF1529863.1"/>
    </source>
</evidence>
<name>A0A815VK09_9BILA</name>
<dbReference type="Proteomes" id="UP000663834">
    <property type="component" value="Unassembled WGS sequence"/>
</dbReference>
<evidence type="ECO:0000256" key="1">
    <source>
        <dbReference type="SAM" id="Coils"/>
    </source>
</evidence>
<reference evidence="2" key="1">
    <citation type="submission" date="2021-02" db="EMBL/GenBank/DDBJ databases">
        <authorList>
            <person name="Nowell W R."/>
        </authorList>
    </citation>
    <scope>NUCLEOTIDE SEQUENCE</scope>
</reference>
<feature type="coiled-coil region" evidence="1">
    <location>
        <begin position="623"/>
        <end position="650"/>
    </location>
</feature>
<dbReference type="EMBL" id="CAJNOW010008134">
    <property type="protein sequence ID" value="CAF1529863.1"/>
    <property type="molecule type" value="Genomic_DNA"/>
</dbReference>
<keyword evidence="1" id="KW-0175">Coiled coil</keyword>
<dbReference type="OrthoDB" id="10663629at2759"/>
<proteinExistence type="predicted"/>
<feature type="non-terminal residue" evidence="2">
    <location>
        <position position="1196"/>
    </location>
</feature>
<sequence>AIVDEFNPYCLLKQSLRALTNIDQTNLNDIRLDLNQIERYYRGIHYSYNIDMQELKEIINSLKTECNQLKDFELNKLFGDFIREIELITIEKVLDKLDKQSRGYLLQNFKLTLNYLNSSNEEYIFSYLDSNFLNHLSQLRSKFDICNDNLLIRIENGLNNIKEKKFLEESSIIDDVEQIVALFDARRLFRLECASIDFHHSNTCLTALELDMLEFNRNPTFQKLISLVQVFQIKLANKKNSFYGKSIKTDRKFFEIVIDNFDYFGQHNLQSDLLNEFHTIVSGFLNQRIYFLDLVDNLLKRITNKQWLNTLIDHIKQKNLSPQYYHNIVNKLLSSYADFNETKRQSIEETLNQIEDSIITDQSDEELNEEVEDEKFIEEIKDRWKGPSIEKQATSEESREKIYFMFVALGRQNYQYQNQLRADDPGLIESLQQKVSEDEEQRPESILFKLNYSYYNLQYEYENLEESKMFDYQKRLEYRILKLREITKLLSDQRKNTFLYDVRQICNQQLNTFEDNLLRLKITSDPSANNILNEIKSYLKNYTNENEIFKSPKSLEKLFEDVSITNTELLKCLLNSLDFRSSSNSFDLIRDLRNMLSDRKIEDRQTIFLAKYFQLCQVHTLPVRTSLSNLREKLDQIDELENTVNQVLIILNNEFGIDTNKSEFYNDLVKLLDEVQLHYERQLELPNTFKDFPDNNITNIRKMTFDLDQIKNLTDNDLEKMKVIQFSYKGEEKLSHFADVMKSSTYNREEKIFWLEYLCCFHNDINTDQVLRKILLAYTERIKLLRKKISDAQLQSFLNRHRTIGVLLSSNKKGHFNDLITILEDKEYVLICSLLEPLYRKALDKQKLNERTLFNYKQDIINAYNINKDASDKKIHELQKTLIDLYLIKYDRILVDNTDGDLFYLHRIEQFKKLSNEIKDKTNEQIENILAQCINREIFHRLTTIDEHRKEFYFHKDVIDSIGSISIPDSQNTRKHLSRKNLDYFFDKNGVFLKEKAKQLNEYSVIVNLHDGAKIYDCSWSNPNEFQEKYQILIDLYSSYRIDLLREMIRRPLNEQNFQSNLIDIARQVTYLLRVKTEDALIELESNIQIEVIGLIYYCLFCSLNENEIDIALKCLKSIIDKTWNIRLCSNVPESIANDQEIVIVKIDTTFSIYYRMNGQTEHCSIDNEQYVRSLSLVDFKQQTIPRDIYEKISTI</sequence>